<feature type="transmembrane region" description="Helical" evidence="9">
    <location>
        <begin position="410"/>
        <end position="430"/>
    </location>
</feature>
<keyword evidence="5 9" id="KW-0812">Transmembrane</keyword>
<feature type="region of interest" description="Disordered" evidence="8">
    <location>
        <begin position="17"/>
        <end position="53"/>
    </location>
</feature>
<evidence type="ECO:0000256" key="8">
    <source>
        <dbReference type="SAM" id="MobiDB-lite"/>
    </source>
</evidence>
<comment type="subcellular location">
    <subcellularLocation>
        <location evidence="1">Cell inner membrane</location>
        <topology evidence="1">Multi-pass membrane protein</topology>
    </subcellularLocation>
</comment>
<dbReference type="Pfam" id="PF20398">
    <property type="entry name" value="DUF6691"/>
    <property type="match status" value="2"/>
</dbReference>
<proteinExistence type="predicted"/>
<feature type="transmembrane region" description="Helical" evidence="9">
    <location>
        <begin position="268"/>
        <end position="287"/>
    </location>
</feature>
<keyword evidence="7 9" id="KW-0472">Membrane</keyword>
<gene>
    <name evidence="10" type="ORF">PtA15_6A172</name>
</gene>
<organism evidence="10 11">
    <name type="scientific">Puccinia triticina</name>
    <dbReference type="NCBI Taxonomy" id="208348"/>
    <lineage>
        <taxon>Eukaryota</taxon>
        <taxon>Fungi</taxon>
        <taxon>Dikarya</taxon>
        <taxon>Basidiomycota</taxon>
        <taxon>Pucciniomycotina</taxon>
        <taxon>Pucciniomycetes</taxon>
        <taxon>Pucciniales</taxon>
        <taxon>Pucciniaceae</taxon>
        <taxon>Puccinia</taxon>
    </lineage>
</organism>
<keyword evidence="3" id="KW-1003">Cell membrane</keyword>
<evidence type="ECO:0008006" key="12">
    <source>
        <dbReference type="Google" id="ProtNLM"/>
    </source>
</evidence>
<keyword evidence="6 9" id="KW-1133">Transmembrane helix</keyword>
<name>A0ABY7CJY1_9BASI</name>
<evidence type="ECO:0000256" key="4">
    <source>
        <dbReference type="ARBA" id="ARBA00022519"/>
    </source>
</evidence>
<dbReference type="InterPro" id="IPR046513">
    <property type="entry name" value="DUF6691"/>
</dbReference>
<evidence type="ECO:0000256" key="3">
    <source>
        <dbReference type="ARBA" id="ARBA00022475"/>
    </source>
</evidence>
<dbReference type="EMBL" id="CP110426">
    <property type="protein sequence ID" value="WAQ85544.1"/>
    <property type="molecule type" value="Genomic_DNA"/>
</dbReference>
<keyword evidence="4" id="KW-0997">Cell inner membrane</keyword>
<reference evidence="10" key="1">
    <citation type="submission" date="2022-10" db="EMBL/GenBank/DDBJ databases">
        <title>Puccinia triticina Genome sequencing and assembly.</title>
        <authorList>
            <person name="Li C."/>
        </authorList>
    </citation>
    <scope>NUCLEOTIDE SEQUENCE</scope>
    <source>
        <strain evidence="10">Pt15</strain>
    </source>
</reference>
<dbReference type="GeneID" id="77810744"/>
<accession>A0ABY7CJY1</accession>
<protein>
    <recommendedName>
        <fullName evidence="12">Sulphur transport domain-containing protein</fullName>
    </recommendedName>
</protein>
<evidence type="ECO:0000256" key="5">
    <source>
        <dbReference type="ARBA" id="ARBA00022692"/>
    </source>
</evidence>
<keyword evidence="2" id="KW-0813">Transport</keyword>
<feature type="transmembrane region" description="Helical" evidence="9">
    <location>
        <begin position="129"/>
        <end position="149"/>
    </location>
</feature>
<evidence type="ECO:0000256" key="1">
    <source>
        <dbReference type="ARBA" id="ARBA00004429"/>
    </source>
</evidence>
<dbReference type="Proteomes" id="UP001164743">
    <property type="component" value="Chromosome 6A"/>
</dbReference>
<dbReference type="InterPro" id="IPR007272">
    <property type="entry name" value="Sulf_transp_TsuA/YedE"/>
</dbReference>
<evidence type="ECO:0000313" key="10">
    <source>
        <dbReference type="EMBL" id="WAQ85544.1"/>
    </source>
</evidence>
<evidence type="ECO:0000256" key="6">
    <source>
        <dbReference type="ARBA" id="ARBA00022989"/>
    </source>
</evidence>
<evidence type="ECO:0000256" key="2">
    <source>
        <dbReference type="ARBA" id="ARBA00022448"/>
    </source>
</evidence>
<sequence length="463" mass="50636">MCSQSTVWLYPLHTTPSRRLRSSGNRKDKRRAHSQTSHEGTRERPPEQSASRRTMMDFSTLIDNLKLPLIGGALLSLSSMNLMLDFSKVFGCSQSLKTLQQSYKLLLFRFSQNSTNNGHTNILFNSQNLFIATGLFLMGSILRLFMNFIDRNLSNHESSIFDSSVLSNHVDNSRSDDHHVLNNLLLFTLAGLLSGAGTTLASGCTSGHMLCGMARGSKRSIVATCVFFPVAILTHRVLKPLMNRIGAASQHDLMYQEFSHSVSATTSFDRIICGAIFTAPFIAYLVLKLLVTPDRLVPLRLGLLGATFGSGLTLSGMTKPSVVLGFFNFPLSTWDPSLLGVAIAGLGLNTLVYWVTVKPRIDSWLAVRQLASSENASGTERPLLDKLDRLAPPCATPPTWQLPEMTNNEITARLVLGSVLFGLGWGFAGVCPGPALVVFGAYPFSFVMWGWLLGFFAGSHAIP</sequence>
<evidence type="ECO:0000256" key="9">
    <source>
        <dbReference type="SAM" id="Phobius"/>
    </source>
</evidence>
<feature type="transmembrane region" description="Helical" evidence="9">
    <location>
        <begin position="436"/>
        <end position="457"/>
    </location>
</feature>
<dbReference type="RefSeq" id="XP_053021099.1">
    <property type="nucleotide sequence ID" value="XM_053169849.1"/>
</dbReference>
<feature type="transmembrane region" description="Helical" evidence="9">
    <location>
        <begin position="180"/>
        <end position="201"/>
    </location>
</feature>
<dbReference type="PANTHER" id="PTHR30574">
    <property type="entry name" value="INNER MEMBRANE PROTEIN YEDE"/>
    <property type="match status" value="1"/>
</dbReference>
<evidence type="ECO:0000256" key="7">
    <source>
        <dbReference type="ARBA" id="ARBA00023136"/>
    </source>
</evidence>
<keyword evidence="11" id="KW-1185">Reference proteome</keyword>
<feature type="transmembrane region" description="Helical" evidence="9">
    <location>
        <begin position="337"/>
        <end position="355"/>
    </location>
</feature>
<dbReference type="PANTHER" id="PTHR30574:SF1">
    <property type="entry name" value="SULPHUR TRANSPORT DOMAIN-CONTAINING PROTEIN"/>
    <property type="match status" value="1"/>
</dbReference>
<feature type="transmembrane region" description="Helical" evidence="9">
    <location>
        <begin position="299"/>
        <end position="317"/>
    </location>
</feature>
<evidence type="ECO:0000313" key="11">
    <source>
        <dbReference type="Proteomes" id="UP001164743"/>
    </source>
</evidence>
<feature type="transmembrane region" description="Helical" evidence="9">
    <location>
        <begin position="221"/>
        <end position="238"/>
    </location>
</feature>